<gene>
    <name evidence="3" type="ORF">H9828_03155</name>
</gene>
<dbReference type="EMBL" id="DXDA01000026">
    <property type="protein sequence ID" value="HIY68398.1"/>
    <property type="molecule type" value="Genomic_DNA"/>
</dbReference>
<dbReference type="PROSITE" id="PS51257">
    <property type="entry name" value="PROKAR_LIPOPROTEIN"/>
    <property type="match status" value="1"/>
</dbReference>
<proteinExistence type="predicted"/>
<name>A0A9D1Z013_9BACT</name>
<dbReference type="Gene3D" id="1.25.40.10">
    <property type="entry name" value="Tetratricopeptide repeat domain"/>
    <property type="match status" value="1"/>
</dbReference>
<keyword evidence="2" id="KW-0732">Signal</keyword>
<reference evidence="3" key="2">
    <citation type="submission" date="2021-04" db="EMBL/GenBank/DDBJ databases">
        <authorList>
            <person name="Gilroy R."/>
        </authorList>
    </citation>
    <scope>NUCLEOTIDE SEQUENCE</scope>
    <source>
        <strain evidence="3">5134</strain>
    </source>
</reference>
<feature type="transmembrane region" description="Helical" evidence="1">
    <location>
        <begin position="367"/>
        <end position="383"/>
    </location>
</feature>
<evidence type="ECO:0008006" key="5">
    <source>
        <dbReference type="Google" id="ProtNLM"/>
    </source>
</evidence>
<keyword evidence="1" id="KW-1133">Transmembrane helix</keyword>
<evidence type="ECO:0000313" key="4">
    <source>
        <dbReference type="Proteomes" id="UP000886844"/>
    </source>
</evidence>
<dbReference type="InterPro" id="IPR011990">
    <property type="entry name" value="TPR-like_helical_dom_sf"/>
</dbReference>
<comment type="caution">
    <text evidence="3">The sequence shown here is derived from an EMBL/GenBank/DDBJ whole genome shotgun (WGS) entry which is preliminary data.</text>
</comment>
<reference evidence="3" key="1">
    <citation type="journal article" date="2021" name="PeerJ">
        <title>Extensive microbial diversity within the chicken gut microbiome revealed by metagenomics and culture.</title>
        <authorList>
            <person name="Gilroy R."/>
            <person name="Ravi A."/>
            <person name="Getino M."/>
            <person name="Pursley I."/>
            <person name="Horton D.L."/>
            <person name="Alikhan N.F."/>
            <person name="Baker D."/>
            <person name="Gharbi K."/>
            <person name="Hall N."/>
            <person name="Watson M."/>
            <person name="Adriaenssens E.M."/>
            <person name="Foster-Nyarko E."/>
            <person name="Jarju S."/>
            <person name="Secka A."/>
            <person name="Antonio M."/>
            <person name="Oren A."/>
            <person name="Chaudhuri R.R."/>
            <person name="La Ragione R."/>
            <person name="Hildebrand F."/>
            <person name="Pallen M.J."/>
        </authorList>
    </citation>
    <scope>NUCLEOTIDE SEQUENCE</scope>
    <source>
        <strain evidence="3">5134</strain>
    </source>
</reference>
<keyword evidence="1" id="KW-0812">Transmembrane</keyword>
<keyword evidence="1" id="KW-0472">Membrane</keyword>
<dbReference type="Proteomes" id="UP000886844">
    <property type="component" value="Unassembled WGS sequence"/>
</dbReference>
<evidence type="ECO:0000256" key="1">
    <source>
        <dbReference type="SAM" id="Phobius"/>
    </source>
</evidence>
<feature type="signal peptide" evidence="2">
    <location>
        <begin position="1"/>
        <end position="26"/>
    </location>
</feature>
<dbReference type="AlphaFoldDB" id="A0A9D1Z013"/>
<dbReference type="SUPFAM" id="SSF48452">
    <property type="entry name" value="TPR-like"/>
    <property type="match status" value="1"/>
</dbReference>
<feature type="chain" id="PRO_5039414067" description="Tetratricopeptide repeat protein" evidence="2">
    <location>
        <begin position="27"/>
        <end position="563"/>
    </location>
</feature>
<protein>
    <recommendedName>
        <fullName evidence="5">Tetratricopeptide repeat protein</fullName>
    </recommendedName>
</protein>
<evidence type="ECO:0000256" key="2">
    <source>
        <dbReference type="SAM" id="SignalP"/>
    </source>
</evidence>
<sequence length="563" mass="64605">MLKPRTYGLLLLLGWLLAGCSAGSQSEETLTRAASLVAEAPDSALYLLRSLQGAPFRSRAQHARYALLYAEAAERAEVAENNDSLLRIAWEYYREHPNEIRAICKTRYYQGRSRLRQGDKPGALRMFLKVEEQLRTIDEPYYLGLLYLRIGGVYRTELNFVTAYRYYRDARDLFMRSESPRQTTEALLGMSVSALRMHDLGRARRDCAMALDLADDLADDTLVRRSLGLFATLYTLSENERIPNDLLLRVERSIRGDTSAAGRCTLAQTQLFRNRPDSARHYLRLAEMAQPDNDVWPMIEYTAYRVEARAGNYREAARKIDGFIRLNDSLTRTALQTSASMVEKEYFRERAAFADYRMQSRRVGERVVAGTVLLLLGIAGFLVRQRMRLHRERDERHLLLIREAEAEYRNLARNLAQRDLAEARLKGIIASRFDIVDRLGKTLYERENTATGQAAMTREVKRLIDGFAENGEMLQELEQIVDMAHDEVMQKLRRNFPRMKEADVRLLCYIFGGFSPQVISLFMEESVANVYARKSRLKSRIKASDAPDRELFLSLLGPVSEGC</sequence>
<accession>A0A9D1Z013</accession>
<organism evidence="3 4">
    <name type="scientific">Candidatus Alistipes intestinigallinarum</name>
    <dbReference type="NCBI Taxonomy" id="2838440"/>
    <lineage>
        <taxon>Bacteria</taxon>
        <taxon>Pseudomonadati</taxon>
        <taxon>Bacteroidota</taxon>
        <taxon>Bacteroidia</taxon>
        <taxon>Bacteroidales</taxon>
        <taxon>Rikenellaceae</taxon>
        <taxon>Alistipes</taxon>
    </lineage>
</organism>
<evidence type="ECO:0000313" key="3">
    <source>
        <dbReference type="EMBL" id="HIY68398.1"/>
    </source>
</evidence>